<evidence type="ECO:0000256" key="8">
    <source>
        <dbReference type="ARBA" id="ARBA00032824"/>
    </source>
</evidence>
<evidence type="ECO:0000259" key="12">
    <source>
        <dbReference type="PROSITE" id="PS51352"/>
    </source>
</evidence>
<evidence type="ECO:0000256" key="7">
    <source>
        <dbReference type="ARBA" id="ARBA00023284"/>
    </source>
</evidence>
<name>A0ABW5IG53_9PSEU</name>
<evidence type="ECO:0000313" key="13">
    <source>
        <dbReference type="EMBL" id="MFD2487830.1"/>
    </source>
</evidence>
<evidence type="ECO:0000313" key="14">
    <source>
        <dbReference type="Proteomes" id="UP001597542"/>
    </source>
</evidence>
<dbReference type="Gene3D" id="3.40.30.10">
    <property type="entry name" value="Glutaredoxin"/>
    <property type="match status" value="1"/>
</dbReference>
<keyword evidence="7" id="KW-0676">Redox-active center</keyword>
<comment type="function">
    <text evidence="1">Thiol-specific peroxidase that catalyzes the reduction of hydrogen peroxide and organic hydroperoxides to water and alcohols, respectively. Plays a role in cell protection against oxidative stress by detoxifying peroxides and as sensor of hydrogen peroxide-mediated signaling events.</text>
</comment>
<dbReference type="Pfam" id="PF00578">
    <property type="entry name" value="AhpC-TSA"/>
    <property type="match status" value="1"/>
</dbReference>
<sequence>MSERLDVTTTNSTIAEQVSAMQQGMAGQLPAEALAAFGGEQAELDAAGLPEGVLAAGAAMPDGELLDAHGNQATLESARHGRPAVVVTYRGAWCPYCNVALRSYQEQLVPVLAERGVELIAISPQKPDGSLSMAEKNELTFTVLSDPGNQIAAALGVLTAPTESARAAQAALGLDLTAANADGSHGVPMPTVVLVDAEGTIRWIDVHPNYATRTEVQEIVTALDLL</sequence>
<dbReference type="InterPro" id="IPR050924">
    <property type="entry name" value="Peroxiredoxin_BCP/PrxQ"/>
</dbReference>
<evidence type="ECO:0000256" key="1">
    <source>
        <dbReference type="ARBA" id="ARBA00003330"/>
    </source>
</evidence>
<evidence type="ECO:0000256" key="11">
    <source>
        <dbReference type="ARBA" id="ARBA00049091"/>
    </source>
</evidence>
<organism evidence="13 14">
    <name type="scientific">Amycolatopsis albidoflavus</name>
    <dbReference type="NCBI Taxonomy" id="102226"/>
    <lineage>
        <taxon>Bacteria</taxon>
        <taxon>Bacillati</taxon>
        <taxon>Actinomycetota</taxon>
        <taxon>Actinomycetes</taxon>
        <taxon>Pseudonocardiales</taxon>
        <taxon>Pseudonocardiaceae</taxon>
        <taxon>Amycolatopsis</taxon>
    </lineage>
</organism>
<evidence type="ECO:0000256" key="9">
    <source>
        <dbReference type="ARBA" id="ARBA00038489"/>
    </source>
</evidence>
<dbReference type="PROSITE" id="PS51352">
    <property type="entry name" value="THIOREDOXIN_2"/>
    <property type="match status" value="1"/>
</dbReference>
<dbReference type="InterPro" id="IPR013766">
    <property type="entry name" value="Thioredoxin_domain"/>
</dbReference>
<feature type="domain" description="Thioredoxin" evidence="12">
    <location>
        <begin position="54"/>
        <end position="226"/>
    </location>
</feature>
<gene>
    <name evidence="13" type="ORF">ACFSUT_46670</name>
</gene>
<evidence type="ECO:0000256" key="4">
    <source>
        <dbReference type="ARBA" id="ARBA00022862"/>
    </source>
</evidence>
<keyword evidence="14" id="KW-1185">Reference proteome</keyword>
<reference evidence="14" key="1">
    <citation type="journal article" date="2019" name="Int. J. Syst. Evol. Microbiol.">
        <title>The Global Catalogue of Microorganisms (GCM) 10K type strain sequencing project: providing services to taxonomists for standard genome sequencing and annotation.</title>
        <authorList>
            <consortium name="The Broad Institute Genomics Platform"/>
            <consortium name="The Broad Institute Genome Sequencing Center for Infectious Disease"/>
            <person name="Wu L."/>
            <person name="Ma J."/>
        </authorList>
    </citation>
    <scope>NUCLEOTIDE SEQUENCE [LARGE SCALE GENOMIC DNA]</scope>
    <source>
        <strain evidence="14">CGMCC 4.7638</strain>
    </source>
</reference>
<dbReference type="PANTHER" id="PTHR42801">
    <property type="entry name" value="THIOREDOXIN-DEPENDENT PEROXIDE REDUCTASE"/>
    <property type="match status" value="1"/>
</dbReference>
<accession>A0ABW5IG53</accession>
<evidence type="ECO:0000256" key="5">
    <source>
        <dbReference type="ARBA" id="ARBA00023002"/>
    </source>
</evidence>
<evidence type="ECO:0000256" key="10">
    <source>
        <dbReference type="ARBA" id="ARBA00041373"/>
    </source>
</evidence>
<dbReference type="EMBL" id="JBHUKQ010000035">
    <property type="protein sequence ID" value="MFD2487830.1"/>
    <property type="molecule type" value="Genomic_DNA"/>
</dbReference>
<evidence type="ECO:0000256" key="3">
    <source>
        <dbReference type="ARBA" id="ARBA00022559"/>
    </source>
</evidence>
<dbReference type="InterPro" id="IPR036249">
    <property type="entry name" value="Thioredoxin-like_sf"/>
</dbReference>
<dbReference type="InterPro" id="IPR000866">
    <property type="entry name" value="AhpC/TSA"/>
</dbReference>
<keyword evidence="6" id="KW-1015">Disulfide bond</keyword>
<dbReference type="SUPFAM" id="SSF52833">
    <property type="entry name" value="Thioredoxin-like"/>
    <property type="match status" value="1"/>
</dbReference>
<dbReference type="EC" id="1.11.1.24" evidence="2"/>
<keyword evidence="5" id="KW-0560">Oxidoreductase</keyword>
<comment type="similarity">
    <text evidence="9">Belongs to the peroxiredoxin family. BCP/PrxQ subfamily.</text>
</comment>
<keyword evidence="3" id="KW-0575">Peroxidase</keyword>
<dbReference type="Proteomes" id="UP001597542">
    <property type="component" value="Unassembled WGS sequence"/>
</dbReference>
<evidence type="ECO:0000256" key="6">
    <source>
        <dbReference type="ARBA" id="ARBA00023157"/>
    </source>
</evidence>
<comment type="catalytic activity">
    <reaction evidence="11">
        <text>a hydroperoxide + [thioredoxin]-dithiol = an alcohol + [thioredoxin]-disulfide + H2O</text>
        <dbReference type="Rhea" id="RHEA:62620"/>
        <dbReference type="Rhea" id="RHEA-COMP:10698"/>
        <dbReference type="Rhea" id="RHEA-COMP:10700"/>
        <dbReference type="ChEBI" id="CHEBI:15377"/>
        <dbReference type="ChEBI" id="CHEBI:29950"/>
        <dbReference type="ChEBI" id="CHEBI:30879"/>
        <dbReference type="ChEBI" id="CHEBI:35924"/>
        <dbReference type="ChEBI" id="CHEBI:50058"/>
        <dbReference type="EC" id="1.11.1.24"/>
    </reaction>
</comment>
<protein>
    <recommendedName>
        <fullName evidence="2">thioredoxin-dependent peroxiredoxin</fullName>
        <ecNumber evidence="2">1.11.1.24</ecNumber>
    </recommendedName>
    <alternativeName>
        <fullName evidence="10">Bacterioferritin comigratory protein</fullName>
    </alternativeName>
    <alternativeName>
        <fullName evidence="8">Thioredoxin peroxidase</fullName>
    </alternativeName>
</protein>
<keyword evidence="4" id="KW-0049">Antioxidant</keyword>
<comment type="caution">
    <text evidence="13">The sequence shown here is derived from an EMBL/GenBank/DDBJ whole genome shotgun (WGS) entry which is preliminary data.</text>
</comment>
<dbReference type="CDD" id="cd02970">
    <property type="entry name" value="PRX_like2"/>
    <property type="match status" value="1"/>
</dbReference>
<dbReference type="RefSeq" id="WP_344286192.1">
    <property type="nucleotide sequence ID" value="NZ_BAAAHV010000025.1"/>
</dbReference>
<proteinExistence type="inferred from homology"/>
<dbReference type="PANTHER" id="PTHR42801:SF7">
    <property type="entry name" value="SLL1159 PROTEIN"/>
    <property type="match status" value="1"/>
</dbReference>
<evidence type="ECO:0000256" key="2">
    <source>
        <dbReference type="ARBA" id="ARBA00013017"/>
    </source>
</evidence>